<name>A0A6L5HPF0_9PSED</name>
<dbReference type="PANTHER" id="PTHR43319">
    <property type="entry name" value="BETA-LACTAMASE-RELATED"/>
    <property type="match status" value="1"/>
</dbReference>
<keyword evidence="2" id="KW-0378">Hydrolase</keyword>
<dbReference type="RefSeq" id="WP_153373286.1">
    <property type="nucleotide sequence ID" value="NZ_WIVU01000008.1"/>
</dbReference>
<evidence type="ECO:0000313" key="2">
    <source>
        <dbReference type="EMBL" id="MQU05242.1"/>
    </source>
</evidence>
<evidence type="ECO:0000259" key="1">
    <source>
        <dbReference type="Pfam" id="PF00144"/>
    </source>
</evidence>
<dbReference type="SUPFAM" id="SSF56601">
    <property type="entry name" value="beta-lactamase/transpeptidase-like"/>
    <property type="match status" value="1"/>
</dbReference>
<dbReference type="Proteomes" id="UP000478064">
    <property type="component" value="Unassembled WGS sequence"/>
</dbReference>
<comment type="caution">
    <text evidence="2">The sequence shown here is derived from an EMBL/GenBank/DDBJ whole genome shotgun (WGS) entry which is preliminary data.</text>
</comment>
<organism evidence="2 3">
    <name type="scientific">Pseudomonas helleri</name>
    <dbReference type="NCBI Taxonomy" id="1608996"/>
    <lineage>
        <taxon>Bacteria</taxon>
        <taxon>Pseudomonadati</taxon>
        <taxon>Pseudomonadota</taxon>
        <taxon>Gammaproteobacteria</taxon>
        <taxon>Pseudomonadales</taxon>
        <taxon>Pseudomonadaceae</taxon>
        <taxon>Pseudomonas</taxon>
    </lineage>
</organism>
<dbReference type="GO" id="GO:0016787">
    <property type="term" value="F:hydrolase activity"/>
    <property type="evidence" value="ECO:0007669"/>
    <property type="project" value="UniProtKB-KW"/>
</dbReference>
<gene>
    <name evidence="2" type="ORF">GHO27_06040</name>
</gene>
<reference evidence="2 3" key="1">
    <citation type="submission" date="2019-10" db="EMBL/GenBank/DDBJ databases">
        <title>Evaluation of single-gene subtyping targets for Pseudomonas.</title>
        <authorList>
            <person name="Reichler S.J."/>
            <person name="Orsi R.H."/>
            <person name="Wiedmann M."/>
            <person name="Martin N.H."/>
            <person name="Murphy S.I."/>
        </authorList>
    </citation>
    <scope>NUCLEOTIDE SEQUENCE [LARGE SCALE GENOMIC DNA]</scope>
    <source>
        <strain evidence="2 3">FSL R10-1637</strain>
    </source>
</reference>
<dbReference type="InterPro" id="IPR001466">
    <property type="entry name" value="Beta-lactam-related"/>
</dbReference>
<dbReference type="InterPro" id="IPR012338">
    <property type="entry name" value="Beta-lactam/transpept-like"/>
</dbReference>
<evidence type="ECO:0000313" key="3">
    <source>
        <dbReference type="Proteomes" id="UP000478064"/>
    </source>
</evidence>
<dbReference type="InterPro" id="IPR052907">
    <property type="entry name" value="Beta-lactamase/esterase"/>
</dbReference>
<proteinExistence type="predicted"/>
<dbReference type="EMBL" id="WIVU01000008">
    <property type="protein sequence ID" value="MQU05242.1"/>
    <property type="molecule type" value="Genomic_DNA"/>
</dbReference>
<dbReference type="Pfam" id="PF00144">
    <property type="entry name" value="Beta-lactamase"/>
    <property type="match status" value="1"/>
</dbReference>
<dbReference type="PANTHER" id="PTHR43319:SF3">
    <property type="entry name" value="BETA-LACTAMASE-RELATED DOMAIN-CONTAINING PROTEIN"/>
    <property type="match status" value="1"/>
</dbReference>
<accession>A0A6L5HPF0</accession>
<feature type="domain" description="Beta-lactamase-related" evidence="1">
    <location>
        <begin position="17"/>
        <end position="364"/>
    </location>
</feature>
<protein>
    <submittedName>
        <fullName evidence="2">Serine hydrolase</fullName>
    </submittedName>
</protein>
<sequence>MEAIGKCSLGFEAVQKVFESFFDDPSERGGGVCVNVGGETVVDLWAGTLDLEGKEPWKHNTLVNSYCAIKPVTAIAVLMQVEAGKLELDKPIAHYWPEFAQGAKERITLRQVLCHTSGIPALRLPSRTPVMHDWAQMADIVAAEPLWWEPGTELGYGASTYGWIMGELIQRTDGRDSKTFIREQITQPHGLEVHAGVDPQHYSRIAHFEYAQGRIGDSYDQALRRAMKSEPEHVATLSFSNPSISPSLTSSPNWWGYHQPGVNSHSTASGLAGFYSALLAGKLIGPELFKEFTKEHSNNFDRSLLRPMRYGLGCMLEPAVNPDDIYCMAQSAFGHVGMGGPISFGDAERDISFAFVTNTMGGHVLSDPRIQKLSKAVYASL</sequence>
<dbReference type="Gene3D" id="3.40.710.10">
    <property type="entry name" value="DD-peptidase/beta-lactamase superfamily"/>
    <property type="match status" value="1"/>
</dbReference>
<dbReference type="AlphaFoldDB" id="A0A6L5HPF0"/>